<comment type="subcellular location">
    <subcellularLocation>
        <location evidence="2">Cytoplasm</location>
        <location evidence="2">Cytosol</location>
    </subcellularLocation>
</comment>
<dbReference type="PANTHER" id="PTHR13291">
    <property type="entry name" value="JOSEPHIN 1, 2"/>
    <property type="match status" value="1"/>
</dbReference>
<evidence type="ECO:0000256" key="4">
    <source>
        <dbReference type="ARBA" id="ARBA00022490"/>
    </source>
</evidence>
<sequence length="137" mass="15204">RLAPNSRPNPHRSPLGTGNYDINVVMAALGTRGLAAVWWDKRRPLERLSLPHILGFLLNVPSRVTLGSLSLPLSRPHWLGVRRLGRTFYNLDSKLAAPAAIGAEPQLREFLREALARGPSELFLVVPRDVEEAGTWL</sequence>
<evidence type="ECO:0000256" key="5">
    <source>
        <dbReference type="ARBA" id="ARBA00022670"/>
    </source>
</evidence>
<dbReference type="GO" id="GO:0006508">
    <property type="term" value="P:proteolysis"/>
    <property type="evidence" value="ECO:0007669"/>
    <property type="project" value="UniProtKB-KW"/>
</dbReference>
<dbReference type="GO" id="GO:0005829">
    <property type="term" value="C:cytosol"/>
    <property type="evidence" value="ECO:0007669"/>
    <property type="project" value="UniProtKB-SubCell"/>
</dbReference>
<evidence type="ECO:0000256" key="7">
    <source>
        <dbReference type="ARBA" id="ARBA00022801"/>
    </source>
</evidence>
<evidence type="ECO:0000256" key="3">
    <source>
        <dbReference type="ARBA" id="ARBA00012759"/>
    </source>
</evidence>
<feature type="non-terminal residue" evidence="13">
    <location>
        <position position="1"/>
    </location>
</feature>
<keyword evidence="6" id="KW-0833">Ubl conjugation pathway</keyword>
<evidence type="ECO:0000256" key="6">
    <source>
        <dbReference type="ARBA" id="ARBA00022786"/>
    </source>
</evidence>
<protein>
    <recommendedName>
        <fullName evidence="9">Josephin-2</fullName>
        <ecNumber evidence="3">3.4.19.12</ecNumber>
    </recommendedName>
    <alternativeName>
        <fullName evidence="10">Josephin domain-containing protein 2</fullName>
    </alternativeName>
</protein>
<dbReference type="Proteomes" id="UP000521322">
    <property type="component" value="Unassembled WGS sequence"/>
</dbReference>
<dbReference type="Gene3D" id="3.90.70.40">
    <property type="match status" value="1"/>
</dbReference>
<gene>
    <name evidence="13" type="primary">Josd2</name>
    <name evidence="13" type="ORF">DASBRO_R15302</name>
</gene>
<proteinExistence type="predicted"/>
<evidence type="ECO:0000256" key="9">
    <source>
        <dbReference type="ARBA" id="ARBA00069892"/>
    </source>
</evidence>
<evidence type="ECO:0000259" key="12">
    <source>
        <dbReference type="PROSITE" id="PS50957"/>
    </source>
</evidence>
<evidence type="ECO:0000313" key="13">
    <source>
        <dbReference type="EMBL" id="NWV73012.1"/>
    </source>
</evidence>
<reference evidence="13 14" key="1">
    <citation type="submission" date="2019-09" db="EMBL/GenBank/DDBJ databases">
        <title>Bird 10,000 Genomes (B10K) Project - Family phase.</title>
        <authorList>
            <person name="Zhang G."/>
        </authorList>
    </citation>
    <scope>NUCLEOTIDE SEQUENCE [LARGE SCALE GENOMIC DNA]</scope>
    <source>
        <strain evidence="13">B10K-DU-029-49</strain>
        <tissue evidence="13">Liver</tissue>
    </source>
</reference>
<dbReference type="SMART" id="SM01246">
    <property type="entry name" value="Josephin"/>
    <property type="match status" value="1"/>
</dbReference>
<dbReference type="FunFam" id="3.90.70.40:FF:000003">
    <property type="entry name" value="josephin-2 isoform X1"/>
    <property type="match status" value="1"/>
</dbReference>
<dbReference type="PROSITE" id="PS50957">
    <property type="entry name" value="JOSEPHIN"/>
    <property type="match status" value="1"/>
</dbReference>
<dbReference type="AlphaFoldDB" id="A0A7K6HCG6"/>
<name>A0A7K6HCG6_9PASS</name>
<comment type="function">
    <text evidence="8">Cleaves 'Lys-63'-linked poly-ubiquitin chains, and with lesser efficiency 'Lys-48'-linked poly-ubiquitin chains (in vitro). May act as a deubiquitinating enzyme.</text>
</comment>
<keyword evidence="4" id="KW-0963">Cytoplasm</keyword>
<comment type="caution">
    <text evidence="11">Lacks conserved residue(s) required for the propagation of feature annotation.</text>
</comment>
<dbReference type="InterPro" id="IPR040053">
    <property type="entry name" value="JOSD1/2"/>
</dbReference>
<evidence type="ECO:0000256" key="8">
    <source>
        <dbReference type="ARBA" id="ARBA00058284"/>
    </source>
</evidence>
<comment type="catalytic activity">
    <reaction evidence="1">
        <text>Thiol-dependent hydrolysis of ester, thioester, amide, peptide and isopeptide bonds formed by the C-terminal Gly of ubiquitin (a 76-residue protein attached to proteins as an intracellular targeting signal).</text>
        <dbReference type="EC" id="3.4.19.12"/>
    </reaction>
</comment>
<dbReference type="InterPro" id="IPR006155">
    <property type="entry name" value="Josephin"/>
</dbReference>
<evidence type="ECO:0000256" key="2">
    <source>
        <dbReference type="ARBA" id="ARBA00004514"/>
    </source>
</evidence>
<organism evidence="13 14">
    <name type="scientific">Dasyornis broadbenti</name>
    <name type="common">rufous bristle-bird</name>
    <dbReference type="NCBI Taxonomy" id="243059"/>
    <lineage>
        <taxon>Eukaryota</taxon>
        <taxon>Metazoa</taxon>
        <taxon>Chordata</taxon>
        <taxon>Craniata</taxon>
        <taxon>Vertebrata</taxon>
        <taxon>Euteleostomi</taxon>
        <taxon>Archelosauria</taxon>
        <taxon>Archosauria</taxon>
        <taxon>Dinosauria</taxon>
        <taxon>Saurischia</taxon>
        <taxon>Theropoda</taxon>
        <taxon>Coelurosauria</taxon>
        <taxon>Aves</taxon>
        <taxon>Neognathae</taxon>
        <taxon>Neoaves</taxon>
        <taxon>Telluraves</taxon>
        <taxon>Australaves</taxon>
        <taxon>Passeriformes</taxon>
        <taxon>Meliphagoidea</taxon>
        <taxon>Dasyornithidae</taxon>
        <taxon>Dasyornis</taxon>
    </lineage>
</organism>
<evidence type="ECO:0000256" key="11">
    <source>
        <dbReference type="PROSITE-ProRule" id="PRU00331"/>
    </source>
</evidence>
<comment type="caution">
    <text evidence="13">The sequence shown here is derived from an EMBL/GenBank/DDBJ whole genome shotgun (WGS) entry which is preliminary data.</text>
</comment>
<dbReference type="GO" id="GO:0016579">
    <property type="term" value="P:protein deubiquitination"/>
    <property type="evidence" value="ECO:0007669"/>
    <property type="project" value="InterPro"/>
</dbReference>
<evidence type="ECO:0000256" key="1">
    <source>
        <dbReference type="ARBA" id="ARBA00000707"/>
    </source>
</evidence>
<dbReference type="EMBL" id="VZRN01000236">
    <property type="protein sequence ID" value="NWV73012.1"/>
    <property type="molecule type" value="Genomic_DNA"/>
</dbReference>
<keyword evidence="5" id="KW-0645">Protease</keyword>
<evidence type="ECO:0000313" key="14">
    <source>
        <dbReference type="Proteomes" id="UP000521322"/>
    </source>
</evidence>
<keyword evidence="14" id="KW-1185">Reference proteome</keyword>
<feature type="domain" description="Josephin" evidence="12">
    <location>
        <begin position="1"/>
        <end position="137"/>
    </location>
</feature>
<dbReference type="PANTHER" id="PTHR13291:SF2">
    <property type="entry name" value="JOSEPHIN-2"/>
    <property type="match status" value="1"/>
</dbReference>
<evidence type="ECO:0000256" key="10">
    <source>
        <dbReference type="ARBA" id="ARBA00077222"/>
    </source>
</evidence>
<keyword evidence="7" id="KW-0378">Hydrolase</keyword>
<feature type="non-terminal residue" evidence="13">
    <location>
        <position position="137"/>
    </location>
</feature>
<dbReference type="EC" id="3.4.19.12" evidence="3"/>
<dbReference type="Pfam" id="PF02099">
    <property type="entry name" value="Josephin"/>
    <property type="match status" value="1"/>
</dbReference>
<dbReference type="GO" id="GO:0004843">
    <property type="term" value="F:cysteine-type deubiquitinase activity"/>
    <property type="evidence" value="ECO:0007669"/>
    <property type="project" value="UniProtKB-EC"/>
</dbReference>
<accession>A0A7K6HCG6</accession>